<dbReference type="Proteomes" id="UP001529510">
    <property type="component" value="Unassembled WGS sequence"/>
</dbReference>
<feature type="non-terminal residue" evidence="1">
    <location>
        <position position="54"/>
    </location>
</feature>
<protein>
    <submittedName>
        <fullName evidence="1">Uncharacterized protein</fullName>
    </submittedName>
</protein>
<evidence type="ECO:0000313" key="1">
    <source>
        <dbReference type="EMBL" id="KAL0175253.1"/>
    </source>
</evidence>
<comment type="caution">
    <text evidence="1">The sequence shown here is derived from an EMBL/GenBank/DDBJ whole genome shotgun (WGS) entry which is preliminary data.</text>
</comment>
<dbReference type="AlphaFoldDB" id="A0ABD0PMG4"/>
<proteinExistence type="predicted"/>
<feature type="non-terminal residue" evidence="1">
    <location>
        <position position="1"/>
    </location>
</feature>
<gene>
    <name evidence="1" type="ORF">M9458_031221</name>
</gene>
<evidence type="ECO:0000313" key="2">
    <source>
        <dbReference type="Proteomes" id="UP001529510"/>
    </source>
</evidence>
<keyword evidence="2" id="KW-1185">Reference proteome</keyword>
<dbReference type="EMBL" id="JAMKFB020000015">
    <property type="protein sequence ID" value="KAL0175253.1"/>
    <property type="molecule type" value="Genomic_DNA"/>
</dbReference>
<organism evidence="1 2">
    <name type="scientific">Cirrhinus mrigala</name>
    <name type="common">Mrigala</name>
    <dbReference type="NCBI Taxonomy" id="683832"/>
    <lineage>
        <taxon>Eukaryota</taxon>
        <taxon>Metazoa</taxon>
        <taxon>Chordata</taxon>
        <taxon>Craniata</taxon>
        <taxon>Vertebrata</taxon>
        <taxon>Euteleostomi</taxon>
        <taxon>Actinopterygii</taxon>
        <taxon>Neopterygii</taxon>
        <taxon>Teleostei</taxon>
        <taxon>Ostariophysi</taxon>
        <taxon>Cypriniformes</taxon>
        <taxon>Cyprinidae</taxon>
        <taxon>Labeoninae</taxon>
        <taxon>Labeonini</taxon>
        <taxon>Cirrhinus</taxon>
    </lineage>
</organism>
<name>A0ABD0PMG4_CIRMR</name>
<accession>A0ABD0PMG4</accession>
<reference evidence="1 2" key="1">
    <citation type="submission" date="2024-05" db="EMBL/GenBank/DDBJ databases">
        <title>Genome sequencing and assembly of Indian major carp, Cirrhinus mrigala (Hamilton, 1822).</title>
        <authorList>
            <person name="Mohindra V."/>
            <person name="Chowdhury L.M."/>
            <person name="Lal K."/>
            <person name="Jena J.K."/>
        </authorList>
    </citation>
    <scope>NUCLEOTIDE SEQUENCE [LARGE SCALE GENOMIC DNA]</scope>
    <source>
        <strain evidence="1">CM1030</strain>
        <tissue evidence="1">Blood</tissue>
    </source>
</reference>
<sequence length="54" mass="6120">EAVSPPLTRETETEMRCDVRAFSPAGKEFKNTSGAYSPSNLEKETRKYILRKAK</sequence>